<reference evidence="1 2" key="1">
    <citation type="journal article" date="2018" name="Front. Plant Sci.">
        <title>Red Clover (Trifolium pratense) and Zigzag Clover (T. medium) - A Picture of Genomic Similarities and Differences.</title>
        <authorList>
            <person name="Dluhosova J."/>
            <person name="Istvanek J."/>
            <person name="Nedelnik J."/>
            <person name="Repkova J."/>
        </authorList>
    </citation>
    <scope>NUCLEOTIDE SEQUENCE [LARGE SCALE GENOMIC DNA]</scope>
    <source>
        <strain evidence="2">cv. 10/8</strain>
        <tissue evidence="1">Leaf</tissue>
    </source>
</reference>
<dbReference type="Proteomes" id="UP000265520">
    <property type="component" value="Unassembled WGS sequence"/>
</dbReference>
<feature type="non-terminal residue" evidence="1">
    <location>
        <position position="45"/>
    </location>
</feature>
<organism evidence="1 2">
    <name type="scientific">Trifolium medium</name>
    <dbReference type="NCBI Taxonomy" id="97028"/>
    <lineage>
        <taxon>Eukaryota</taxon>
        <taxon>Viridiplantae</taxon>
        <taxon>Streptophyta</taxon>
        <taxon>Embryophyta</taxon>
        <taxon>Tracheophyta</taxon>
        <taxon>Spermatophyta</taxon>
        <taxon>Magnoliopsida</taxon>
        <taxon>eudicotyledons</taxon>
        <taxon>Gunneridae</taxon>
        <taxon>Pentapetalae</taxon>
        <taxon>rosids</taxon>
        <taxon>fabids</taxon>
        <taxon>Fabales</taxon>
        <taxon>Fabaceae</taxon>
        <taxon>Papilionoideae</taxon>
        <taxon>50 kb inversion clade</taxon>
        <taxon>NPAAA clade</taxon>
        <taxon>Hologalegina</taxon>
        <taxon>IRL clade</taxon>
        <taxon>Trifolieae</taxon>
        <taxon>Trifolium</taxon>
    </lineage>
</organism>
<accession>A0A392RZ91</accession>
<name>A0A392RZ91_9FABA</name>
<dbReference type="AlphaFoldDB" id="A0A392RZ91"/>
<protein>
    <submittedName>
        <fullName evidence="1">Uncharacterized protein</fullName>
    </submittedName>
</protein>
<sequence>MQKIGFQTAPCAGRGHSCAGRNNVAVLVVVQLEAAPGVAWPARGC</sequence>
<proteinExistence type="predicted"/>
<dbReference type="EMBL" id="LXQA010287963">
    <property type="protein sequence ID" value="MCI41110.1"/>
    <property type="molecule type" value="Genomic_DNA"/>
</dbReference>
<evidence type="ECO:0000313" key="1">
    <source>
        <dbReference type="EMBL" id="MCI41110.1"/>
    </source>
</evidence>
<comment type="caution">
    <text evidence="1">The sequence shown here is derived from an EMBL/GenBank/DDBJ whole genome shotgun (WGS) entry which is preliminary data.</text>
</comment>
<keyword evidence="2" id="KW-1185">Reference proteome</keyword>
<evidence type="ECO:0000313" key="2">
    <source>
        <dbReference type="Proteomes" id="UP000265520"/>
    </source>
</evidence>